<comment type="caution">
    <text evidence="1">The sequence shown here is derived from an EMBL/GenBank/DDBJ whole genome shotgun (WGS) entry which is preliminary data.</text>
</comment>
<protein>
    <submittedName>
        <fullName evidence="1">Uncharacterized protein</fullName>
    </submittedName>
</protein>
<organism evidence="1 2">
    <name type="scientific">Solanum bulbocastanum</name>
    <name type="common">Wild potato</name>
    <dbReference type="NCBI Taxonomy" id="147425"/>
    <lineage>
        <taxon>Eukaryota</taxon>
        <taxon>Viridiplantae</taxon>
        <taxon>Streptophyta</taxon>
        <taxon>Embryophyta</taxon>
        <taxon>Tracheophyta</taxon>
        <taxon>Spermatophyta</taxon>
        <taxon>Magnoliopsida</taxon>
        <taxon>eudicotyledons</taxon>
        <taxon>Gunneridae</taxon>
        <taxon>Pentapetalae</taxon>
        <taxon>asterids</taxon>
        <taxon>lamiids</taxon>
        <taxon>Solanales</taxon>
        <taxon>Solanaceae</taxon>
        <taxon>Solanoideae</taxon>
        <taxon>Solaneae</taxon>
        <taxon>Solanum</taxon>
    </lineage>
</organism>
<gene>
    <name evidence="1" type="ORF">RDI58_014364</name>
</gene>
<keyword evidence="2" id="KW-1185">Reference proteome</keyword>
<name>A0AAN8TFS4_SOLBU</name>
<dbReference type="AlphaFoldDB" id="A0AAN8TFS4"/>
<dbReference type="Proteomes" id="UP001371456">
    <property type="component" value="Unassembled WGS sequence"/>
</dbReference>
<sequence>MNPFLIFLISSYSSSFTLHPYNFYALYTHNINVLYGDLSKCNQDCHPEVGWWLL</sequence>
<accession>A0AAN8TFS4</accession>
<reference evidence="1 2" key="1">
    <citation type="submission" date="2024-02" db="EMBL/GenBank/DDBJ databases">
        <title>de novo genome assembly of Solanum bulbocastanum strain 11H21.</title>
        <authorList>
            <person name="Hosaka A.J."/>
        </authorList>
    </citation>
    <scope>NUCLEOTIDE SEQUENCE [LARGE SCALE GENOMIC DNA]</scope>
    <source>
        <tissue evidence="1">Young leaves</tissue>
    </source>
</reference>
<evidence type="ECO:0000313" key="2">
    <source>
        <dbReference type="Proteomes" id="UP001371456"/>
    </source>
</evidence>
<dbReference type="EMBL" id="JBANQN010000006">
    <property type="protein sequence ID" value="KAK6785839.1"/>
    <property type="molecule type" value="Genomic_DNA"/>
</dbReference>
<proteinExistence type="predicted"/>
<evidence type="ECO:0000313" key="1">
    <source>
        <dbReference type="EMBL" id="KAK6785839.1"/>
    </source>
</evidence>